<proteinExistence type="predicted"/>
<dbReference type="CDD" id="cd00093">
    <property type="entry name" value="HTH_XRE"/>
    <property type="match status" value="1"/>
</dbReference>
<dbReference type="RefSeq" id="WP_232309422.1">
    <property type="nucleotide sequence ID" value="NZ_LUTU01000021.1"/>
</dbReference>
<accession>A0A1B6VFY3</accession>
<reference evidence="2 3" key="1">
    <citation type="submission" date="2016-03" db="EMBL/GenBank/DDBJ databases">
        <title>Draft genome sequence of Gluconobacter cerinus strain CECT 9110.</title>
        <authorList>
            <person name="Sainz F."/>
            <person name="Mas A."/>
            <person name="Torija M.J."/>
        </authorList>
    </citation>
    <scope>NUCLEOTIDE SEQUENCE [LARGE SCALE GENOMIC DNA]</scope>
    <source>
        <strain evidence="2 3">CECT 9110</strain>
    </source>
</reference>
<evidence type="ECO:0000313" key="3">
    <source>
        <dbReference type="Proteomes" id="UP000077786"/>
    </source>
</evidence>
<dbReference type="PROSITE" id="PS50943">
    <property type="entry name" value="HTH_CROC1"/>
    <property type="match status" value="1"/>
</dbReference>
<evidence type="ECO:0000313" key="2">
    <source>
        <dbReference type="EMBL" id="OAJ66142.1"/>
    </source>
</evidence>
<evidence type="ECO:0000259" key="1">
    <source>
        <dbReference type="PROSITE" id="PS50943"/>
    </source>
</evidence>
<dbReference type="AlphaFoldDB" id="A0A1B6VFY3"/>
<name>A0A1B6VFY3_9PROT</name>
<dbReference type="Pfam" id="PF01381">
    <property type="entry name" value="HTH_3"/>
    <property type="match status" value="1"/>
</dbReference>
<organism evidence="2 3">
    <name type="scientific">Gluconobacter cerinus</name>
    <dbReference type="NCBI Taxonomy" id="38307"/>
    <lineage>
        <taxon>Bacteria</taxon>
        <taxon>Pseudomonadati</taxon>
        <taxon>Pseudomonadota</taxon>
        <taxon>Alphaproteobacteria</taxon>
        <taxon>Acetobacterales</taxon>
        <taxon>Acetobacteraceae</taxon>
        <taxon>Gluconobacter</taxon>
    </lineage>
</organism>
<comment type="caution">
    <text evidence="2">The sequence shown here is derived from an EMBL/GenBank/DDBJ whole genome shotgun (WGS) entry which is preliminary data.</text>
</comment>
<dbReference type="Proteomes" id="UP000077786">
    <property type="component" value="Unassembled WGS sequence"/>
</dbReference>
<dbReference type="InterPro" id="IPR010982">
    <property type="entry name" value="Lambda_DNA-bd_dom_sf"/>
</dbReference>
<dbReference type="SUPFAM" id="SSF47413">
    <property type="entry name" value="lambda repressor-like DNA-binding domains"/>
    <property type="match status" value="1"/>
</dbReference>
<feature type="domain" description="HTH cro/C1-type" evidence="1">
    <location>
        <begin position="83"/>
        <end position="135"/>
    </location>
</feature>
<gene>
    <name evidence="2" type="ORF">A0123_03269</name>
</gene>
<dbReference type="GO" id="GO:0003677">
    <property type="term" value="F:DNA binding"/>
    <property type="evidence" value="ECO:0007669"/>
    <property type="project" value="InterPro"/>
</dbReference>
<dbReference type="Gene3D" id="1.10.260.40">
    <property type="entry name" value="lambda repressor-like DNA-binding domains"/>
    <property type="match status" value="1"/>
</dbReference>
<sequence length="181" mass="20660">MPHRTLLTPGQIWTPKNQQEFPRKIVDLVKSSIEFQVLNNKLDIKRCAHSLFRKWIKSTQASLTEIDETRVSPTLALAQKLFALRKSAKMSQLALSEALNISRSAVAALETGRTGDLQKYLPKIAEIFDVPINFFLDGLSTKPVKRLISSDEDILIDLYRALTPEKKISAQKYMERQKIHK</sequence>
<dbReference type="InterPro" id="IPR001387">
    <property type="entry name" value="Cro/C1-type_HTH"/>
</dbReference>
<dbReference type="SMART" id="SM00530">
    <property type="entry name" value="HTH_XRE"/>
    <property type="match status" value="1"/>
</dbReference>
<dbReference type="EMBL" id="LUTU01000021">
    <property type="protein sequence ID" value="OAJ66142.1"/>
    <property type="molecule type" value="Genomic_DNA"/>
</dbReference>
<protein>
    <submittedName>
        <fullName evidence="2">Transcriptional regulator</fullName>
    </submittedName>
</protein>
<dbReference type="PATRIC" id="fig|38307.3.peg.3421"/>